<dbReference type="AlphaFoldDB" id="U3B4T1"/>
<proteinExistence type="predicted"/>
<sequence length="325" mass="37466">MSKNAIDVCTQEADYEYQMQHPIASFWNNRHQGYTEGKHNKKLHWISLTSPLHSKAILMVNGRTESVCRYQELFYDLFKQGFDIYSYDHRGQGMSERLLDDPQIGHVEHFQDYVEDLNTIVNRFDFNRYSRRFILGHSMGGAISTRYIQSHASHPFHAIALSAPMFGIKMPSPLRAIVKPLCKTLIRWKKQPRYALGQTAYQRKPFTDNNLSGCKLRYEWSANLFDDTEQIQMGGPSSQWVWQGILGSEQCIKHAQQVNIPLLLIQPSLDSVVDNSAQNRFIAQLSQRRQDAVLLPIADAKHEVLVEQDHARNQALDAILGFFDQ</sequence>
<dbReference type="InterPro" id="IPR051044">
    <property type="entry name" value="MAG_DAG_Lipase"/>
</dbReference>
<dbReference type="EMBL" id="BATM01000037">
    <property type="protein sequence ID" value="GAD80452.1"/>
    <property type="molecule type" value="Genomic_DNA"/>
</dbReference>
<dbReference type="InterPro" id="IPR022742">
    <property type="entry name" value="Hydrolase_4"/>
</dbReference>
<gene>
    <name evidence="2" type="ORF">VEZ01S_37_00170</name>
</gene>
<dbReference type="Pfam" id="PF12146">
    <property type="entry name" value="Hydrolase_4"/>
    <property type="match status" value="1"/>
</dbReference>
<dbReference type="STRING" id="1219080.VEZ01S_37_00170"/>
<evidence type="ECO:0000259" key="1">
    <source>
        <dbReference type="Pfam" id="PF12146"/>
    </source>
</evidence>
<evidence type="ECO:0000313" key="3">
    <source>
        <dbReference type="Proteomes" id="UP000016562"/>
    </source>
</evidence>
<dbReference type="RefSeq" id="WP_021714160.1">
    <property type="nucleotide sequence ID" value="NZ_BATM01000037.1"/>
</dbReference>
<dbReference type="Proteomes" id="UP000016562">
    <property type="component" value="Unassembled WGS sequence"/>
</dbReference>
<accession>U3B4T1</accession>
<dbReference type="PANTHER" id="PTHR11614">
    <property type="entry name" value="PHOSPHOLIPASE-RELATED"/>
    <property type="match status" value="1"/>
</dbReference>
<dbReference type="InterPro" id="IPR029058">
    <property type="entry name" value="AB_hydrolase_fold"/>
</dbReference>
<protein>
    <submittedName>
        <fullName evidence="2">Putative lipase</fullName>
    </submittedName>
</protein>
<evidence type="ECO:0000313" key="2">
    <source>
        <dbReference type="EMBL" id="GAD80452.1"/>
    </source>
</evidence>
<name>U3B4T1_9VIBR</name>
<organism evidence="2 3">
    <name type="scientific">Vibrio ezurae NBRC 102218</name>
    <dbReference type="NCBI Taxonomy" id="1219080"/>
    <lineage>
        <taxon>Bacteria</taxon>
        <taxon>Pseudomonadati</taxon>
        <taxon>Pseudomonadota</taxon>
        <taxon>Gammaproteobacteria</taxon>
        <taxon>Vibrionales</taxon>
        <taxon>Vibrionaceae</taxon>
        <taxon>Vibrio</taxon>
    </lineage>
</organism>
<feature type="domain" description="Serine aminopeptidase S33" evidence="1">
    <location>
        <begin position="55"/>
        <end position="309"/>
    </location>
</feature>
<dbReference type="SUPFAM" id="SSF53474">
    <property type="entry name" value="alpha/beta-Hydrolases"/>
    <property type="match status" value="1"/>
</dbReference>
<reference evidence="2 3" key="1">
    <citation type="submission" date="2013-09" db="EMBL/GenBank/DDBJ databases">
        <title>Whole genome shotgun sequence of Vibrio ezurae NBRC 102218.</title>
        <authorList>
            <person name="Yoshida I."/>
            <person name="Hosoyama A."/>
            <person name="Numata M."/>
            <person name="Hashimoto M."/>
            <person name="Hosoyama Y."/>
            <person name="Tsuchikane K."/>
            <person name="Noguchi M."/>
            <person name="Hirakata S."/>
            <person name="Ichikawa N."/>
            <person name="Ohji S."/>
            <person name="Yamazoe A."/>
            <person name="Fujita N."/>
        </authorList>
    </citation>
    <scope>NUCLEOTIDE SEQUENCE [LARGE SCALE GENOMIC DNA]</scope>
    <source>
        <strain evidence="2 3">NBRC 102218</strain>
    </source>
</reference>
<dbReference type="eggNOG" id="COG2267">
    <property type="taxonomic scope" value="Bacteria"/>
</dbReference>
<dbReference type="Gene3D" id="3.40.50.1820">
    <property type="entry name" value="alpha/beta hydrolase"/>
    <property type="match status" value="1"/>
</dbReference>
<dbReference type="OrthoDB" id="9788260at2"/>
<keyword evidence="3" id="KW-1185">Reference proteome</keyword>
<comment type="caution">
    <text evidence="2">The sequence shown here is derived from an EMBL/GenBank/DDBJ whole genome shotgun (WGS) entry which is preliminary data.</text>
</comment>